<dbReference type="SMART" id="SM00326">
    <property type="entry name" value="SH3"/>
    <property type="match status" value="1"/>
</dbReference>
<organism evidence="19 20">
    <name type="scientific">Anopheles albimanus</name>
    <name type="common">New world malaria mosquito</name>
    <dbReference type="NCBI Taxonomy" id="7167"/>
    <lineage>
        <taxon>Eukaryota</taxon>
        <taxon>Metazoa</taxon>
        <taxon>Ecdysozoa</taxon>
        <taxon>Arthropoda</taxon>
        <taxon>Hexapoda</taxon>
        <taxon>Insecta</taxon>
        <taxon>Pterygota</taxon>
        <taxon>Neoptera</taxon>
        <taxon>Endopterygota</taxon>
        <taxon>Diptera</taxon>
        <taxon>Nematocera</taxon>
        <taxon>Culicoidea</taxon>
        <taxon>Culicidae</taxon>
        <taxon>Anophelinae</taxon>
        <taxon>Anopheles</taxon>
    </lineage>
</organism>
<evidence type="ECO:0000256" key="8">
    <source>
        <dbReference type="ARBA" id="ARBA00022741"/>
    </source>
</evidence>
<comment type="catalytic activity">
    <reaction evidence="12">
        <text>L-seryl-[protein] + ATP = O-phospho-L-seryl-[protein] + ADP + H(+)</text>
        <dbReference type="Rhea" id="RHEA:17989"/>
        <dbReference type="Rhea" id="RHEA-COMP:9863"/>
        <dbReference type="Rhea" id="RHEA-COMP:11604"/>
        <dbReference type="ChEBI" id="CHEBI:15378"/>
        <dbReference type="ChEBI" id="CHEBI:29999"/>
        <dbReference type="ChEBI" id="CHEBI:30616"/>
        <dbReference type="ChEBI" id="CHEBI:83421"/>
        <dbReference type="ChEBI" id="CHEBI:456216"/>
        <dbReference type="EC" id="2.7.11.25"/>
    </reaction>
</comment>
<dbReference type="PROSITE" id="PS50011">
    <property type="entry name" value="PROTEIN_KINASE_DOM"/>
    <property type="match status" value="1"/>
</dbReference>
<dbReference type="PRINTS" id="PR00109">
    <property type="entry name" value="TYRKINASE"/>
</dbReference>
<dbReference type="InterPro" id="IPR000719">
    <property type="entry name" value="Prot_kinase_dom"/>
</dbReference>
<feature type="compositionally biased region" description="Low complexity" evidence="16">
    <location>
        <begin position="925"/>
        <end position="943"/>
    </location>
</feature>
<evidence type="ECO:0000256" key="1">
    <source>
        <dbReference type="ARBA" id="ARBA00001946"/>
    </source>
</evidence>
<keyword evidence="7" id="KW-0677">Repeat</keyword>
<dbReference type="PROSITE" id="PS00107">
    <property type="entry name" value="PROTEIN_KINASE_ATP"/>
    <property type="match status" value="1"/>
</dbReference>
<protein>
    <recommendedName>
        <fullName evidence="3">mitogen-activated protein kinase kinase kinase</fullName>
        <ecNumber evidence="3">2.7.11.25</ecNumber>
    </recommendedName>
</protein>
<dbReference type="PROSITE" id="PS50002">
    <property type="entry name" value="SH3"/>
    <property type="match status" value="1"/>
</dbReference>
<dbReference type="CDD" id="cd22249">
    <property type="entry name" value="UDM1_RNF168_RNF169-like"/>
    <property type="match status" value="1"/>
</dbReference>
<feature type="compositionally biased region" description="Gly residues" evidence="16">
    <location>
        <begin position="1222"/>
        <end position="1237"/>
    </location>
</feature>
<keyword evidence="20" id="KW-1185">Reference proteome</keyword>
<dbReference type="Gene3D" id="2.30.30.40">
    <property type="entry name" value="SH3 Domains"/>
    <property type="match status" value="1"/>
</dbReference>
<dbReference type="Gene3D" id="3.30.200.20">
    <property type="entry name" value="Phosphorylase Kinase, domain 1"/>
    <property type="match status" value="1"/>
</dbReference>
<evidence type="ECO:0000256" key="6">
    <source>
        <dbReference type="ARBA" id="ARBA00022679"/>
    </source>
</evidence>
<comment type="catalytic activity">
    <reaction evidence="11">
        <text>L-threonyl-[protein] + ATP = O-phospho-L-threonyl-[protein] + ADP + H(+)</text>
        <dbReference type="Rhea" id="RHEA:46608"/>
        <dbReference type="Rhea" id="RHEA-COMP:11060"/>
        <dbReference type="Rhea" id="RHEA-COMP:11605"/>
        <dbReference type="ChEBI" id="CHEBI:15378"/>
        <dbReference type="ChEBI" id="CHEBI:30013"/>
        <dbReference type="ChEBI" id="CHEBI:30616"/>
        <dbReference type="ChEBI" id="CHEBI:61977"/>
        <dbReference type="ChEBI" id="CHEBI:456216"/>
        <dbReference type="EC" id="2.7.11.25"/>
    </reaction>
</comment>
<feature type="region of interest" description="Disordered" evidence="16">
    <location>
        <begin position="711"/>
        <end position="838"/>
    </location>
</feature>
<evidence type="ECO:0000256" key="7">
    <source>
        <dbReference type="ARBA" id="ARBA00022737"/>
    </source>
</evidence>
<feature type="region of interest" description="Disordered" evidence="16">
    <location>
        <begin position="537"/>
        <end position="559"/>
    </location>
</feature>
<evidence type="ECO:0000256" key="2">
    <source>
        <dbReference type="ARBA" id="ARBA00006529"/>
    </source>
</evidence>
<keyword evidence="6" id="KW-0808">Transferase</keyword>
<dbReference type="GO" id="GO:0004706">
    <property type="term" value="F:JUN kinase kinase kinase activity"/>
    <property type="evidence" value="ECO:0007669"/>
    <property type="project" value="TreeGrafter"/>
</dbReference>
<dbReference type="PANTHER" id="PTHR44329">
    <property type="entry name" value="SERINE/THREONINE-PROTEIN KINASE TNNI3K-RELATED"/>
    <property type="match status" value="1"/>
</dbReference>
<dbReference type="Gene3D" id="1.10.510.10">
    <property type="entry name" value="Transferase(Phosphotransferase) domain 1"/>
    <property type="match status" value="1"/>
</dbReference>
<dbReference type="GO" id="GO:0005524">
    <property type="term" value="F:ATP binding"/>
    <property type="evidence" value="ECO:0007669"/>
    <property type="project" value="UniProtKB-UniRule"/>
</dbReference>
<dbReference type="SMART" id="SM00220">
    <property type="entry name" value="S_TKc"/>
    <property type="match status" value="1"/>
</dbReference>
<keyword evidence="9" id="KW-0418">Kinase</keyword>
<evidence type="ECO:0000256" key="4">
    <source>
        <dbReference type="ARBA" id="ARBA00022443"/>
    </source>
</evidence>
<dbReference type="SUPFAM" id="SSF50044">
    <property type="entry name" value="SH3-domain"/>
    <property type="match status" value="1"/>
</dbReference>
<comment type="cofactor">
    <cofactor evidence="1">
        <name>Mg(2+)</name>
        <dbReference type="ChEBI" id="CHEBI:18420"/>
    </cofactor>
</comment>
<evidence type="ECO:0000256" key="12">
    <source>
        <dbReference type="ARBA" id="ARBA00048329"/>
    </source>
</evidence>
<dbReference type="EC" id="2.7.11.25" evidence="3"/>
<reference evidence="19" key="2">
    <citation type="submission" date="2022-08" db="UniProtKB">
        <authorList>
            <consortium name="EnsemblMetazoa"/>
        </authorList>
    </citation>
    <scope>IDENTIFICATION</scope>
    <source>
        <strain evidence="19">STECLA/ALBI9_A</strain>
    </source>
</reference>
<proteinExistence type="inferred from homology"/>
<dbReference type="Pfam" id="PF07714">
    <property type="entry name" value="PK_Tyr_Ser-Thr"/>
    <property type="match status" value="1"/>
</dbReference>
<dbReference type="SUPFAM" id="SSF56112">
    <property type="entry name" value="Protein kinase-like (PK-like)"/>
    <property type="match status" value="1"/>
</dbReference>
<feature type="region of interest" description="Disordered" evidence="16">
    <location>
        <begin position="1053"/>
        <end position="1072"/>
    </location>
</feature>
<feature type="region of interest" description="Disordered" evidence="16">
    <location>
        <begin position="917"/>
        <end position="953"/>
    </location>
</feature>
<feature type="compositionally biased region" description="Basic and acidic residues" evidence="16">
    <location>
        <begin position="733"/>
        <end position="743"/>
    </location>
</feature>
<evidence type="ECO:0000256" key="11">
    <source>
        <dbReference type="ARBA" id="ARBA00047559"/>
    </source>
</evidence>
<dbReference type="Pfam" id="PF14604">
    <property type="entry name" value="SH3_9"/>
    <property type="match status" value="1"/>
</dbReference>
<dbReference type="GO" id="GO:0006950">
    <property type="term" value="P:response to stress"/>
    <property type="evidence" value="ECO:0007669"/>
    <property type="project" value="UniProtKB-ARBA"/>
</dbReference>
<keyword evidence="8 14" id="KW-0547">Nucleotide-binding</keyword>
<feature type="region of interest" description="Disordered" evidence="16">
    <location>
        <begin position="1222"/>
        <end position="1278"/>
    </location>
</feature>
<evidence type="ECO:0000256" key="5">
    <source>
        <dbReference type="ARBA" id="ARBA00022527"/>
    </source>
</evidence>
<evidence type="ECO:0000256" key="3">
    <source>
        <dbReference type="ARBA" id="ARBA00012406"/>
    </source>
</evidence>
<name>A0A8W7JVP1_ANOAL</name>
<keyword evidence="15" id="KW-0175">Coiled coil</keyword>
<dbReference type="InterPro" id="IPR001245">
    <property type="entry name" value="Ser-Thr/Tyr_kinase_cat_dom"/>
</dbReference>
<feature type="domain" description="SH3" evidence="17">
    <location>
        <begin position="21"/>
        <end position="85"/>
    </location>
</feature>
<dbReference type="Proteomes" id="UP000069272">
    <property type="component" value="Chromosome 2R"/>
</dbReference>
<dbReference type="InterPro" id="IPR036028">
    <property type="entry name" value="SH3-like_dom_sf"/>
</dbReference>
<evidence type="ECO:0000256" key="14">
    <source>
        <dbReference type="PROSITE-ProRule" id="PRU10141"/>
    </source>
</evidence>
<dbReference type="CDD" id="cd14061">
    <property type="entry name" value="STKc_MLK"/>
    <property type="match status" value="1"/>
</dbReference>
<feature type="compositionally biased region" description="Low complexity" evidence="16">
    <location>
        <begin position="1117"/>
        <end position="1129"/>
    </location>
</feature>
<evidence type="ECO:0000259" key="17">
    <source>
        <dbReference type="PROSITE" id="PS50002"/>
    </source>
</evidence>
<feature type="binding site" evidence="14">
    <location>
        <position position="127"/>
    </location>
    <ligand>
        <name>ATP</name>
        <dbReference type="ChEBI" id="CHEBI:30616"/>
    </ligand>
</feature>
<dbReference type="PANTHER" id="PTHR44329:SF293">
    <property type="entry name" value="MITOGEN-ACTIVATED PROTEIN KINASE KINASE KINASE"/>
    <property type="match status" value="1"/>
</dbReference>
<keyword evidence="5" id="KW-0723">Serine/threonine-protein kinase</keyword>
<accession>A0A8W7JVP1</accession>
<evidence type="ECO:0000256" key="15">
    <source>
        <dbReference type="SAM" id="Coils"/>
    </source>
</evidence>
<dbReference type="InterPro" id="IPR011009">
    <property type="entry name" value="Kinase-like_dom_sf"/>
</dbReference>
<dbReference type="PROSITE" id="PS00108">
    <property type="entry name" value="PROTEIN_KINASE_ST"/>
    <property type="match status" value="1"/>
</dbReference>
<feature type="region of interest" description="Disordered" evidence="16">
    <location>
        <begin position="1110"/>
        <end position="1140"/>
    </location>
</feature>
<feature type="region of interest" description="Disordered" evidence="16">
    <location>
        <begin position="1158"/>
        <end position="1194"/>
    </location>
</feature>
<feature type="coiled-coil region" evidence="15">
    <location>
        <begin position="377"/>
        <end position="425"/>
    </location>
</feature>
<sequence length="1278" mass="140140">MLMGSGFESTNSQRDPRELVTMSPLWTARYDYQAQGDDELSLRVGQIVYVLSTDSSISGDEGWWTGKIGDRVGIFPSNFVTNEDPAVLKVQPVEIQYHELTIGEVIGVGGFSKVHRAFWNGEEVAVKASRQDDDIDVTRENVLQEAKLFWSLKHPNIVALKSVCLDPQRPCLVMEFARGGSLNKILTGRKIPPNVLVDWAIQIARGMKYLHCEAPISVIHRDLKSSNVLISESIQDGNLLNKTLKITDFGLAREAYRTTRMSAAGTFAWMPPEVIKSGTYSKASDVWSYGVLLWELLTGETPYKGFDSLSVAYGVAVNTLALPIPKTCPEAWGRLMKCCWEIDPHRRPSFREIEKDLDIIARSGFAQTPHESFHTMQDGWKKEIAEVLQELRKKEKELRSKEEELSRVQQEQRCKEEDLAKREQELHAREIELLGRELTILMKQNTPTPKKRKGKFSKSKIKLIKKEPGQISFPLDFRHTLTIRHTESHQRMDTPPGSPATRLRTIVCDGIKGKTWGPSTLHQRERSYLPAMRPSVRPQQFSKSAPNLDKSRATGALSAGSSRHEMLDYDTEDAWYATTGNLSGGIDVPVTSTAADQSTVAPLCSSLNRYGTLPGSTVPMPTLYSSDTGPQRKPKLSIIELVLYNMASMLASVASGYDVRVSNVTPLHPKLHPGPLPMYGSYSQPASPYHSYLPVALERYPMPNRLDTAGSAATAVSHSLAPASQEPYEAEELPSRCPEERSYTHSIIPYQDPTPVTARQQQIRKSHTQTTSPRQEDRMLKYTDSPQHHLPSTMSTTSGLGSNYTPSGPSSSFSVGAGTQPPTPSPRRKSSTASFIDYGELPEERESRAGLYIPGEYDGYIQHNPIFNTGTMATGSYMGSHYFPYRPEINFAFERETKSYGGEPVYEDHHYDSASYHDYAYEGPRSGSQQGGHSSSSRTSATRVPTMGITATGHRRSYSNISSAMYSSNINRGFHMDGDELSDRLVEEATYKFSELYLPQDSARDVGADGLSLQSSSTTKAAHDSVSTSFQAANRMHQYENVPAFFRRQSSLQAHYPSSSDPRGGRHSSGEFMAGMRDTMMHDEQRPYTVLGLEHGELGSLRPQTKLRSSLKKYNNQQQAPHHQQQPPSTGGGAAGSAQSKYTTVGCTGVVSYGSHAGAGSSSMTNATPPDSLTSDDSSYLSAKDNSSSISSQSRVRFTPEILLDANAGAALQSPVSTGLIGGAGGLPSPSGGGPGCAQGKDRRSSSSSSIMLTATPGSGASSTSVSRRSNACDTGQS</sequence>
<feature type="compositionally biased region" description="Low complexity" evidence="16">
    <location>
        <begin position="1246"/>
        <end position="1270"/>
    </location>
</feature>
<evidence type="ECO:0000313" key="20">
    <source>
        <dbReference type="Proteomes" id="UP000069272"/>
    </source>
</evidence>
<dbReference type="PRINTS" id="PR00452">
    <property type="entry name" value="SH3DOMAIN"/>
</dbReference>
<feature type="domain" description="Protein kinase" evidence="18">
    <location>
        <begin position="100"/>
        <end position="373"/>
    </location>
</feature>
<dbReference type="EnsemblMetazoa" id="AALB008155-RA">
    <property type="protein sequence ID" value="AALB008155-PA"/>
    <property type="gene ID" value="AALB008155"/>
</dbReference>
<evidence type="ECO:0000256" key="16">
    <source>
        <dbReference type="SAM" id="MobiDB-lite"/>
    </source>
</evidence>
<evidence type="ECO:0000256" key="10">
    <source>
        <dbReference type="ARBA" id="ARBA00022840"/>
    </source>
</evidence>
<keyword evidence="10 14" id="KW-0067">ATP-binding</keyword>
<dbReference type="InterPro" id="IPR017441">
    <property type="entry name" value="Protein_kinase_ATP_BS"/>
</dbReference>
<dbReference type="InterPro" id="IPR008271">
    <property type="entry name" value="Ser/Thr_kinase_AS"/>
</dbReference>
<dbReference type="CDD" id="cd11876">
    <property type="entry name" value="SH3_MLK"/>
    <property type="match status" value="1"/>
</dbReference>
<keyword evidence="4 13" id="KW-0728">SH3 domain</keyword>
<dbReference type="FunFam" id="1.10.510.10:FF:000076">
    <property type="entry name" value="Mitogen-activated protein kinase kinase kinase"/>
    <property type="match status" value="1"/>
</dbReference>
<dbReference type="InterPro" id="IPR051681">
    <property type="entry name" value="Ser/Thr_Kinases-Pseudokinases"/>
</dbReference>
<feature type="compositionally biased region" description="Polar residues" evidence="16">
    <location>
        <begin position="790"/>
        <end position="814"/>
    </location>
</feature>
<reference evidence="19 20" key="1">
    <citation type="journal article" date="2017" name="G3 (Bethesda)">
        <title>The Physical Genome Mapping of Anopheles albimanus Corrected Scaffold Misassemblies and Identified Interarm Rearrangements in Genus Anopheles.</title>
        <authorList>
            <person name="Artemov G.N."/>
            <person name="Peery A.N."/>
            <person name="Jiang X."/>
            <person name="Tu Z."/>
            <person name="Stegniy V.N."/>
            <person name="Sharakhova M.V."/>
            <person name="Sharakhov I.V."/>
        </authorList>
    </citation>
    <scope>NUCLEOTIDE SEQUENCE [LARGE SCALE GENOMIC DNA]</scope>
    <source>
        <strain evidence="19 20">ALBI9_A</strain>
    </source>
</reference>
<evidence type="ECO:0000259" key="18">
    <source>
        <dbReference type="PROSITE" id="PS50011"/>
    </source>
</evidence>
<comment type="similarity">
    <text evidence="2">Belongs to the protein kinase superfamily. STE Ser/Thr protein kinase family. MAP kinase kinase kinase subfamily.</text>
</comment>
<dbReference type="AlphaFoldDB" id="A0A8W7JVP1"/>
<evidence type="ECO:0000256" key="9">
    <source>
        <dbReference type="ARBA" id="ARBA00022777"/>
    </source>
</evidence>
<evidence type="ECO:0000256" key="13">
    <source>
        <dbReference type="PROSITE-ProRule" id="PRU00192"/>
    </source>
</evidence>
<dbReference type="InterPro" id="IPR001452">
    <property type="entry name" value="SH3_domain"/>
</dbReference>
<evidence type="ECO:0000313" key="19">
    <source>
        <dbReference type="EnsemblMetazoa" id="AALB008155-PA"/>
    </source>
</evidence>